<dbReference type="PANTHER" id="PTHR41313">
    <property type="entry name" value="ADENINE-SPECIFIC METHYLTRANSFERASE"/>
    <property type="match status" value="1"/>
</dbReference>
<evidence type="ECO:0000313" key="3">
    <source>
        <dbReference type="Proteomes" id="UP000242949"/>
    </source>
</evidence>
<dbReference type="Pfam" id="PF02384">
    <property type="entry name" value="N6_Mtase"/>
    <property type="match status" value="1"/>
</dbReference>
<dbReference type="PANTHER" id="PTHR41313:SF1">
    <property type="entry name" value="DNA METHYLASE ADENINE-SPECIFIC DOMAIN-CONTAINING PROTEIN"/>
    <property type="match status" value="1"/>
</dbReference>
<keyword evidence="2" id="KW-0808">Transferase</keyword>
<dbReference type="GO" id="GO:0032259">
    <property type="term" value="P:methylation"/>
    <property type="evidence" value="ECO:0007669"/>
    <property type="project" value="UniProtKB-KW"/>
</dbReference>
<dbReference type="Proteomes" id="UP000242949">
    <property type="component" value="Unassembled WGS sequence"/>
</dbReference>
<dbReference type="InterPro" id="IPR016843">
    <property type="entry name" value="S-AdoMet-dep_Ade-MeTrfase_prd"/>
</dbReference>
<proteinExistence type="predicted"/>
<evidence type="ECO:0000259" key="1">
    <source>
        <dbReference type="Pfam" id="PF02384"/>
    </source>
</evidence>
<reference evidence="3" key="1">
    <citation type="submission" date="2016-09" db="EMBL/GenBank/DDBJ databases">
        <authorList>
            <person name="Varghese N."/>
            <person name="Submissions S."/>
        </authorList>
    </citation>
    <scope>NUCLEOTIDE SEQUENCE [LARGE SCALE GENOMIC DNA]</scope>
    <source>
        <strain evidence="3">S5</strain>
    </source>
</reference>
<dbReference type="InterPro" id="IPR003356">
    <property type="entry name" value="DNA_methylase_A-5"/>
</dbReference>
<dbReference type="GO" id="GO:0003677">
    <property type="term" value="F:DNA binding"/>
    <property type="evidence" value="ECO:0007669"/>
    <property type="project" value="InterPro"/>
</dbReference>
<dbReference type="STRING" id="1612202.SAMN05421734_10355"/>
<dbReference type="AlphaFoldDB" id="A0A1G6HJC9"/>
<keyword evidence="3" id="KW-1185">Reference proteome</keyword>
<dbReference type="RefSeq" id="WP_090793935.1">
    <property type="nucleotide sequence ID" value="NZ_FMYI01000003.1"/>
</dbReference>
<sequence length="327" mass="37242">MEQIEQLFNQFDQLVEESIKQTNDAYLEGLLDILNLVVMDKEEVNSEKEQLLQERLPLTSFDALDNESKRKIVELLTLKAMKGATQQQHLITPDSVSSYVSYLAEKLLYDKKTIRLFDPVSGSANLLTSVINQLKNHTVQGYGSEIDPTFTELGLLNATIQKHDIEFFHQDSIQPLLLDPVDLVIADLPIGFYPDDERAKAFKVHSEHEHTYAHHLLIEQSLMYTTPGGYAMFVIPNTLFNSDQSTYLHQLIQESAHVIALLQLPTSLFRSNEEAKSLFVLQKKGDHTKAPKEALMAQLPSFKNMKATENMVLKMNAWFKEEGYKSV</sequence>
<dbReference type="GO" id="GO:0008170">
    <property type="term" value="F:N-methyltransferase activity"/>
    <property type="evidence" value="ECO:0007669"/>
    <property type="project" value="InterPro"/>
</dbReference>
<dbReference type="EMBL" id="FMYI01000003">
    <property type="protein sequence ID" value="SDB94360.1"/>
    <property type="molecule type" value="Genomic_DNA"/>
</dbReference>
<organism evidence="2 3">
    <name type="scientific">Pelagirhabdus alkalitolerans</name>
    <dbReference type="NCBI Taxonomy" id="1612202"/>
    <lineage>
        <taxon>Bacteria</taxon>
        <taxon>Bacillati</taxon>
        <taxon>Bacillota</taxon>
        <taxon>Bacilli</taxon>
        <taxon>Bacillales</taxon>
        <taxon>Bacillaceae</taxon>
        <taxon>Pelagirhabdus</taxon>
    </lineage>
</organism>
<protein>
    <submittedName>
        <fullName evidence="2">Site-specific DNA-methyltransferase (Adenine-specific)</fullName>
    </submittedName>
</protein>
<dbReference type="InterPro" id="IPR052933">
    <property type="entry name" value="DNA_Protect_Modify"/>
</dbReference>
<dbReference type="CDD" id="cd02440">
    <property type="entry name" value="AdoMet_MTases"/>
    <property type="match status" value="1"/>
</dbReference>
<dbReference type="InterPro" id="IPR029063">
    <property type="entry name" value="SAM-dependent_MTases_sf"/>
</dbReference>
<dbReference type="SUPFAM" id="SSF53335">
    <property type="entry name" value="S-adenosyl-L-methionine-dependent methyltransferases"/>
    <property type="match status" value="1"/>
</dbReference>
<gene>
    <name evidence="2" type="ORF">SAMN05421734_10355</name>
</gene>
<accession>A0A1G6HJC9</accession>
<evidence type="ECO:0000313" key="2">
    <source>
        <dbReference type="EMBL" id="SDB94360.1"/>
    </source>
</evidence>
<dbReference type="Gene3D" id="3.40.50.150">
    <property type="entry name" value="Vaccinia Virus protein VP39"/>
    <property type="match status" value="1"/>
</dbReference>
<keyword evidence="2" id="KW-0489">Methyltransferase</keyword>
<feature type="domain" description="DNA methylase adenine-specific" evidence="1">
    <location>
        <begin position="84"/>
        <end position="300"/>
    </location>
</feature>
<dbReference type="PIRSF" id="PIRSF026567">
    <property type="entry name" value="Adenine_mtase_bact_prd"/>
    <property type="match status" value="1"/>
</dbReference>
<name>A0A1G6HJC9_9BACI</name>
<dbReference type="Gene3D" id="1.10.150.470">
    <property type="match status" value="1"/>
</dbReference>
<dbReference type="OrthoDB" id="9788159at2"/>